<keyword evidence="5" id="KW-0347">Helicase</keyword>
<dbReference type="Pfam" id="PF00270">
    <property type="entry name" value="DEAD"/>
    <property type="match status" value="1"/>
</dbReference>
<evidence type="ECO:0000256" key="4">
    <source>
        <dbReference type="ARBA" id="ARBA00022801"/>
    </source>
</evidence>
<dbReference type="Pfam" id="PF00271">
    <property type="entry name" value="Helicase_C"/>
    <property type="match status" value="1"/>
</dbReference>
<evidence type="ECO:0000256" key="3">
    <source>
        <dbReference type="ARBA" id="ARBA00022741"/>
    </source>
</evidence>
<dbReference type="EMBL" id="MBFS01000186">
    <property type="protein sequence ID" value="PVV03836.1"/>
    <property type="molecule type" value="Genomic_DNA"/>
</dbReference>
<name>A0A2T9ZGV1_9FUNG</name>
<evidence type="ECO:0000313" key="12">
    <source>
        <dbReference type="Proteomes" id="UP000245609"/>
    </source>
</evidence>
<dbReference type="AlphaFoldDB" id="A0A2T9ZGV1"/>
<dbReference type="STRING" id="133381.A0A2T9ZGV1"/>
<dbReference type="InterPro" id="IPR011545">
    <property type="entry name" value="DEAD/DEAH_box_helicase_dom"/>
</dbReference>
<dbReference type="Pfam" id="PF04408">
    <property type="entry name" value="WHD_HA2"/>
    <property type="match status" value="1"/>
</dbReference>
<dbReference type="Pfam" id="PF07717">
    <property type="entry name" value="OB_NTP_bind"/>
    <property type="match status" value="1"/>
</dbReference>
<evidence type="ECO:0000256" key="6">
    <source>
        <dbReference type="ARBA" id="ARBA00022840"/>
    </source>
</evidence>
<feature type="domain" description="Helicase ATP-binding" evidence="9">
    <location>
        <begin position="211"/>
        <end position="414"/>
    </location>
</feature>
<organism evidence="11 12">
    <name type="scientific">Smittium megazygosporum</name>
    <dbReference type="NCBI Taxonomy" id="133381"/>
    <lineage>
        <taxon>Eukaryota</taxon>
        <taxon>Fungi</taxon>
        <taxon>Fungi incertae sedis</taxon>
        <taxon>Zoopagomycota</taxon>
        <taxon>Kickxellomycotina</taxon>
        <taxon>Harpellomycetes</taxon>
        <taxon>Harpellales</taxon>
        <taxon>Legeriomycetaceae</taxon>
        <taxon>Smittium</taxon>
    </lineage>
</organism>
<dbReference type="CDD" id="cd18791">
    <property type="entry name" value="SF2_C_RHA"/>
    <property type="match status" value="1"/>
</dbReference>
<dbReference type="OrthoDB" id="10253254at2759"/>
<evidence type="ECO:0000256" key="2">
    <source>
        <dbReference type="ARBA" id="ARBA00012552"/>
    </source>
</evidence>
<reference evidence="11 12" key="1">
    <citation type="journal article" date="2018" name="MBio">
        <title>Comparative Genomics Reveals the Core Gene Toolbox for the Fungus-Insect Symbiosis.</title>
        <authorList>
            <person name="Wang Y."/>
            <person name="Stata M."/>
            <person name="Wang W."/>
            <person name="Stajich J.E."/>
            <person name="White M.M."/>
            <person name="Moncalvo J.M."/>
        </authorList>
    </citation>
    <scope>NUCLEOTIDE SEQUENCE [LARGE SCALE GENOMIC DNA]</scope>
    <source>
        <strain evidence="11 12">SC-DP-2</strain>
    </source>
</reference>
<feature type="region of interest" description="Disordered" evidence="8">
    <location>
        <begin position="747"/>
        <end position="775"/>
    </location>
</feature>
<evidence type="ECO:0000256" key="8">
    <source>
        <dbReference type="SAM" id="MobiDB-lite"/>
    </source>
</evidence>
<dbReference type="InterPro" id="IPR001650">
    <property type="entry name" value="Helicase_C-like"/>
</dbReference>
<feature type="compositionally biased region" description="Polar residues" evidence="8">
    <location>
        <begin position="159"/>
        <end position="175"/>
    </location>
</feature>
<dbReference type="GO" id="GO:0016787">
    <property type="term" value="F:hydrolase activity"/>
    <property type="evidence" value="ECO:0007669"/>
    <property type="project" value="UniProtKB-KW"/>
</dbReference>
<dbReference type="GO" id="GO:0003725">
    <property type="term" value="F:double-stranded RNA binding"/>
    <property type="evidence" value="ECO:0007669"/>
    <property type="project" value="TreeGrafter"/>
</dbReference>
<dbReference type="InterPro" id="IPR048333">
    <property type="entry name" value="HA2_WH"/>
</dbReference>
<dbReference type="Gene3D" id="3.40.50.300">
    <property type="entry name" value="P-loop containing nucleotide triphosphate hydrolases"/>
    <property type="match status" value="2"/>
</dbReference>
<dbReference type="PROSITE" id="PS51192">
    <property type="entry name" value="HELICASE_ATP_BIND_1"/>
    <property type="match status" value="1"/>
</dbReference>
<dbReference type="FunFam" id="3.40.50.300:FF:000578">
    <property type="entry name" value="probable ATP-dependent RNA helicase DHX35"/>
    <property type="match status" value="1"/>
</dbReference>
<evidence type="ECO:0000256" key="1">
    <source>
        <dbReference type="ARBA" id="ARBA00008792"/>
    </source>
</evidence>
<dbReference type="GO" id="GO:0045943">
    <property type="term" value="P:positive regulation of transcription by RNA polymerase I"/>
    <property type="evidence" value="ECO:0007669"/>
    <property type="project" value="TreeGrafter"/>
</dbReference>
<feature type="domain" description="Helicase C-terminal" evidence="10">
    <location>
        <begin position="439"/>
        <end position="612"/>
    </location>
</feature>
<dbReference type="GO" id="GO:0003724">
    <property type="term" value="F:RNA helicase activity"/>
    <property type="evidence" value="ECO:0007669"/>
    <property type="project" value="UniProtKB-EC"/>
</dbReference>
<dbReference type="SMART" id="SM00490">
    <property type="entry name" value="HELICc"/>
    <property type="match status" value="1"/>
</dbReference>
<dbReference type="SMART" id="SM00487">
    <property type="entry name" value="DEXDc"/>
    <property type="match status" value="1"/>
</dbReference>
<gene>
    <name evidence="11" type="ORF">BB560_001672</name>
</gene>
<evidence type="ECO:0000313" key="11">
    <source>
        <dbReference type="EMBL" id="PVV03836.1"/>
    </source>
</evidence>
<dbReference type="PROSITE" id="PS51194">
    <property type="entry name" value="HELICASE_CTER"/>
    <property type="match status" value="1"/>
</dbReference>
<dbReference type="FunFam" id="3.40.50.300:FF:000145">
    <property type="entry name" value="probable ATP-dependent RNA helicase DHX40"/>
    <property type="match status" value="1"/>
</dbReference>
<comment type="similarity">
    <text evidence="1">Belongs to the DEAD box helicase family. DEAH subfamily.</text>
</comment>
<dbReference type="Gene3D" id="1.20.120.1080">
    <property type="match status" value="1"/>
</dbReference>
<dbReference type="InterPro" id="IPR027417">
    <property type="entry name" value="P-loop_NTPase"/>
</dbReference>
<evidence type="ECO:0000259" key="9">
    <source>
        <dbReference type="PROSITE" id="PS51192"/>
    </source>
</evidence>
<dbReference type="SUPFAM" id="SSF52540">
    <property type="entry name" value="P-loop containing nucleoside triphosphate hydrolases"/>
    <property type="match status" value="1"/>
</dbReference>
<proteinExistence type="inferred from homology"/>
<evidence type="ECO:0000256" key="7">
    <source>
        <dbReference type="ARBA" id="ARBA00047984"/>
    </source>
</evidence>
<dbReference type="PANTHER" id="PTHR18934:SF118">
    <property type="entry name" value="ATP-DEPENDENT RNA HELICASE DHX33"/>
    <property type="match status" value="1"/>
</dbReference>
<accession>A0A2T9ZGV1</accession>
<keyword evidence="3" id="KW-0547">Nucleotide-binding</keyword>
<sequence>MLRILNLLMKKCENTGFGEIFTRLHSKILKNSKPDRLVSVSLVEFVSNFALSAQYSDSQNVLLLSNGKNPSLVSKWIRPDLENIVSDYVGENKPVKPATLEFDFNKVMENGVPAWQDVVQDYETIQNHWNMTPELNEDSSEVEVLKKCEDFAIILEKTYGNSGSRPSENETNTMGKHSKGYKSQGPRNPINEALLHQRQSLPIYSARNEIIRKIRDNRTVIVVGETGSGKTTQIPQYLMEAGFVRGFGSGIAVTQPRRVAATSISQRVAEEVGTRLGDKVGYSIRFENCSSKYTKIKYLTDGMLLREVLSDPLLLNYNVVILDEAHERTLRTDILFGLLKSIQKQREEMEDENNKRKENRLSQNNDKKTDGKTLDLENKQPPRITELKIVIMSATLDSEKFSNYFDNAPVLYISGRQYPVKTLYTKEPQSDYLDSAHISVLQIHLETNPTSGDILVFLSGQEDIESLEKLLNESNKNLPKHNKILTTPIYAALPQREQNRVFDKTPPNMRKVVLATNIAETSITIPGIRYVVDSGVHKSRDYDSRIGVESLLVQPISKSSARQRMGRAGRIGNGVCYRLYTEYDFQKLDENEAPEINRRQLTSVILTLKASGIEDILNFDYIDAPSIPSLKNGLIELYSLEALDDSGKLTKLGEWMAEFPLDPVFSKVLYESVKYKCTREILDLVSAQSVETLFYSPADNRQTASEAHKKFQSIDGDHWTAINLLKMFDSYRENGTKIIVFDQDSEYPTENPEYNEKRSEETKAEGSGQRLSSRKEKEVMSAGKLEYWCRQNFVNYKNINYVFRVRKQIETMLTRMGIDVTVSCGDDTDSVLMCLLSGFFYKCAMLQPDGTYRSLVGTQTVHIHPSSTMFRKRVAAIVYNQLVFTNKLYAKGVSSIQPSWIQTAAPKLYGNINFSS</sequence>
<dbReference type="PANTHER" id="PTHR18934">
    <property type="entry name" value="ATP-DEPENDENT RNA HELICASE"/>
    <property type="match status" value="1"/>
</dbReference>
<comment type="caution">
    <text evidence="11">The sequence shown here is derived from an EMBL/GenBank/DDBJ whole genome shotgun (WGS) entry which is preliminary data.</text>
</comment>
<dbReference type="GO" id="GO:0005730">
    <property type="term" value="C:nucleolus"/>
    <property type="evidence" value="ECO:0007669"/>
    <property type="project" value="TreeGrafter"/>
</dbReference>
<feature type="region of interest" description="Disordered" evidence="8">
    <location>
        <begin position="348"/>
        <end position="378"/>
    </location>
</feature>
<dbReference type="SMART" id="SM00847">
    <property type="entry name" value="HA2"/>
    <property type="match status" value="1"/>
</dbReference>
<dbReference type="EC" id="3.6.4.13" evidence="2"/>
<keyword evidence="6" id="KW-0067">ATP-binding</keyword>
<dbReference type="InterPro" id="IPR011709">
    <property type="entry name" value="DEAD-box_helicase_OB_fold"/>
</dbReference>
<dbReference type="InterPro" id="IPR014001">
    <property type="entry name" value="Helicase_ATP-bd"/>
</dbReference>
<evidence type="ECO:0000259" key="10">
    <source>
        <dbReference type="PROSITE" id="PS51194"/>
    </source>
</evidence>
<feature type="region of interest" description="Disordered" evidence="8">
    <location>
        <begin position="159"/>
        <end position="186"/>
    </location>
</feature>
<dbReference type="Pfam" id="PF21010">
    <property type="entry name" value="HA2_C"/>
    <property type="match status" value="1"/>
</dbReference>
<protein>
    <recommendedName>
        <fullName evidence="2">RNA helicase</fullName>
        <ecNumber evidence="2">3.6.4.13</ecNumber>
    </recommendedName>
</protein>
<dbReference type="Proteomes" id="UP000245609">
    <property type="component" value="Unassembled WGS sequence"/>
</dbReference>
<keyword evidence="4" id="KW-0378">Hydrolase</keyword>
<dbReference type="GO" id="GO:0005524">
    <property type="term" value="F:ATP binding"/>
    <property type="evidence" value="ECO:0007669"/>
    <property type="project" value="UniProtKB-KW"/>
</dbReference>
<dbReference type="InterPro" id="IPR007502">
    <property type="entry name" value="Helicase-assoc_dom"/>
</dbReference>
<keyword evidence="12" id="KW-1185">Reference proteome</keyword>
<comment type="catalytic activity">
    <reaction evidence="7">
        <text>ATP + H2O = ADP + phosphate + H(+)</text>
        <dbReference type="Rhea" id="RHEA:13065"/>
        <dbReference type="ChEBI" id="CHEBI:15377"/>
        <dbReference type="ChEBI" id="CHEBI:15378"/>
        <dbReference type="ChEBI" id="CHEBI:30616"/>
        <dbReference type="ChEBI" id="CHEBI:43474"/>
        <dbReference type="ChEBI" id="CHEBI:456216"/>
        <dbReference type="EC" id="3.6.4.13"/>
    </reaction>
</comment>
<dbReference type="CDD" id="cd17978">
    <property type="entry name" value="DEXHc_DHX33"/>
    <property type="match status" value="1"/>
</dbReference>
<evidence type="ECO:0000256" key="5">
    <source>
        <dbReference type="ARBA" id="ARBA00022806"/>
    </source>
</evidence>
<feature type="compositionally biased region" description="Basic and acidic residues" evidence="8">
    <location>
        <begin position="754"/>
        <end position="764"/>
    </location>
</feature>